<evidence type="ECO:0000259" key="1">
    <source>
        <dbReference type="Pfam" id="PF21761"/>
    </source>
</evidence>
<keyword evidence="3" id="KW-1185">Reference proteome</keyword>
<name>A0ABV9RQ28_9PSEU</name>
<sequence>MPELVHRLAQRAIDRGHGADGFSRLVEEFAPG</sequence>
<evidence type="ECO:0000313" key="3">
    <source>
        <dbReference type="Proteomes" id="UP001595909"/>
    </source>
</evidence>
<dbReference type="Proteomes" id="UP001595909">
    <property type="component" value="Unassembled WGS sequence"/>
</dbReference>
<dbReference type="Gene3D" id="1.10.1040.10">
    <property type="entry name" value="N-(1-d-carboxylethyl)-l-norvaline Dehydrogenase, domain 2"/>
    <property type="match status" value="1"/>
</dbReference>
<comment type="caution">
    <text evidence="2">The sequence shown here is derived from an EMBL/GenBank/DDBJ whole genome shotgun (WGS) entry which is preliminary data.</text>
</comment>
<gene>
    <name evidence="2" type="ORF">ACFPEL_24475</name>
</gene>
<reference evidence="3" key="1">
    <citation type="journal article" date="2019" name="Int. J. Syst. Evol. Microbiol.">
        <title>The Global Catalogue of Microorganisms (GCM) 10K type strain sequencing project: providing services to taxonomists for standard genome sequencing and annotation.</title>
        <authorList>
            <consortium name="The Broad Institute Genomics Platform"/>
            <consortium name="The Broad Institute Genome Sequencing Center for Infectious Disease"/>
            <person name="Wu L."/>
            <person name="Ma J."/>
        </authorList>
    </citation>
    <scope>NUCLEOTIDE SEQUENCE [LARGE SCALE GENOMIC DNA]</scope>
    <source>
        <strain evidence="3">CCUG 50347</strain>
    </source>
</reference>
<feature type="domain" description="NADPH-dependent reductive aminase-like C-terminal" evidence="1">
    <location>
        <begin position="1"/>
        <end position="29"/>
    </location>
</feature>
<dbReference type="Pfam" id="PF21761">
    <property type="entry name" value="RedAm-like_C"/>
    <property type="match status" value="1"/>
</dbReference>
<organism evidence="2 3">
    <name type="scientific">Actinomycetospora chibensis</name>
    <dbReference type="NCBI Taxonomy" id="663606"/>
    <lineage>
        <taxon>Bacteria</taxon>
        <taxon>Bacillati</taxon>
        <taxon>Actinomycetota</taxon>
        <taxon>Actinomycetes</taxon>
        <taxon>Pseudonocardiales</taxon>
        <taxon>Pseudonocardiaceae</taxon>
        <taxon>Actinomycetospora</taxon>
    </lineage>
</organism>
<dbReference type="InterPro" id="IPR013328">
    <property type="entry name" value="6PGD_dom2"/>
</dbReference>
<accession>A0ABV9RQ28</accession>
<proteinExistence type="predicted"/>
<dbReference type="EMBL" id="JBHSIM010000050">
    <property type="protein sequence ID" value="MFC4835589.1"/>
    <property type="molecule type" value="Genomic_DNA"/>
</dbReference>
<dbReference type="InterPro" id="IPR048666">
    <property type="entry name" value="RedAm-like_C"/>
</dbReference>
<evidence type="ECO:0000313" key="2">
    <source>
        <dbReference type="EMBL" id="MFC4835589.1"/>
    </source>
</evidence>
<protein>
    <recommendedName>
        <fullName evidence="1">NADPH-dependent reductive aminase-like C-terminal domain-containing protein</fullName>
    </recommendedName>
</protein>
<dbReference type="RefSeq" id="WP_378015029.1">
    <property type="nucleotide sequence ID" value="NZ_BAABHN010000050.1"/>
</dbReference>